<dbReference type="PROSITE" id="PS50103">
    <property type="entry name" value="ZF_C3H1"/>
    <property type="match status" value="1"/>
</dbReference>
<proteinExistence type="inferred from homology"/>
<keyword evidence="7 15" id="KW-0560">Oxidoreductase</keyword>
<reference evidence="18" key="1">
    <citation type="submission" date="2018-10" db="EMBL/GenBank/DDBJ databases">
        <title>Transcriptome assembly of Aceria tosichella (Wheat curl mite) Type 2.</title>
        <authorList>
            <person name="Scully E.D."/>
            <person name="Geib S.M."/>
            <person name="Palmer N.A."/>
            <person name="Gupta A.K."/>
            <person name="Sarath G."/>
            <person name="Tatineni S."/>
        </authorList>
    </citation>
    <scope>NUCLEOTIDE SEQUENCE</scope>
    <source>
        <strain evidence="18">LincolnNE</strain>
    </source>
</reference>
<sequence length="668" mass="75754">MSEGSVGVVLPKGDAPIKKESIVLEAASQSSKMSGGPVEVALPKGVAPIKKEFLVLEAGSRVINWDHLPEGEQNRDKNEDRGDKRPRVDDRDLPDGQKKFKLRGQNKNKLRYKICRKNGHMRGNKGDRDGDENNYMPRDKFDRSSKLCLKVCDINGCPYGTKCEYSHDAYKIHKLYEKEIFDDKPCYIYSSYGKCNFGVACLYSKNHIHVNDDLKQAFNLIDHKRWSCGGREDFIERSKNKLETSIQIKLRKKAYNFDEITEIANKLAKADTADNDQVNDQNEKRIGAAVVDEHVQSRGFTKKKVDFKGKLYLAPLTTVGNLPFRRLCKKFSCDITCAEMSLCTSLLNGNPSEWSHLRRHESEDVFGAQITASQPEHAAKVVKVLNDFCDIDFIDFNCGCPTELIYQMGAGSGLMQRGSKLRKMLAGACMLSKVPITVKMRSGCTNDKNIAHNLIRSIVTPFTSKHIGAITVHGRSRVQRYTKLADWEYTNQCGAISGDIPLIGSGDCISWQEYYQRLEEYKNVSGVMIARGALISPWLFTEIKERRTWDISSRERLDIIRDYTNFALDHWGSDAMGIENCRRYLLEWLSFSCRYIPVGLLEVIPQKINERPPKYKGRDELETLLSSPAASDWVKISEMFLGKVPDNFKFLPKHKANAYDSVVDSVEG</sequence>
<dbReference type="InterPro" id="IPR000571">
    <property type="entry name" value="Znf_CCCH"/>
</dbReference>
<dbReference type="InterPro" id="IPR018517">
    <property type="entry name" value="tRNA_hU_synthase_CS"/>
</dbReference>
<comment type="catalytic activity">
    <reaction evidence="12">
        <text>a 5,6-dihydrouridine in mRNA + NADP(+) = a uridine in mRNA + NADPH + H(+)</text>
        <dbReference type="Rhea" id="RHEA:69855"/>
        <dbReference type="Rhea" id="RHEA-COMP:14658"/>
        <dbReference type="Rhea" id="RHEA-COMP:17789"/>
        <dbReference type="ChEBI" id="CHEBI:15378"/>
        <dbReference type="ChEBI" id="CHEBI:57783"/>
        <dbReference type="ChEBI" id="CHEBI:58349"/>
        <dbReference type="ChEBI" id="CHEBI:65315"/>
        <dbReference type="ChEBI" id="CHEBI:74443"/>
    </reaction>
    <physiologicalReaction direction="right-to-left" evidence="12">
        <dbReference type="Rhea" id="RHEA:69857"/>
    </physiologicalReaction>
</comment>
<dbReference type="Pfam" id="PF01207">
    <property type="entry name" value="Dus"/>
    <property type="match status" value="1"/>
</dbReference>
<dbReference type="InterPro" id="IPR035587">
    <property type="entry name" value="DUS-like_FMN-bd"/>
</dbReference>
<dbReference type="PROSITE" id="PS01136">
    <property type="entry name" value="UPF0034"/>
    <property type="match status" value="1"/>
</dbReference>
<evidence type="ECO:0000256" key="8">
    <source>
        <dbReference type="ARBA" id="ARBA00023027"/>
    </source>
</evidence>
<keyword evidence="14 15" id="KW-0862">Zinc</keyword>
<dbReference type="GO" id="GO:0050660">
    <property type="term" value="F:flavin adenine dinucleotide binding"/>
    <property type="evidence" value="ECO:0007669"/>
    <property type="project" value="UniProtKB-UniRule"/>
</dbReference>
<evidence type="ECO:0000256" key="13">
    <source>
        <dbReference type="ARBA" id="ARBA00049513"/>
    </source>
</evidence>
<feature type="domain" description="C3H1-type" evidence="17">
    <location>
        <begin position="142"/>
        <end position="170"/>
    </location>
</feature>
<evidence type="ECO:0000256" key="9">
    <source>
        <dbReference type="ARBA" id="ARBA00045365"/>
    </source>
</evidence>
<evidence type="ECO:0000256" key="14">
    <source>
        <dbReference type="PROSITE-ProRule" id="PRU00723"/>
    </source>
</evidence>
<accession>A0A6G1S6B1</accession>
<evidence type="ECO:0000313" key="18">
    <source>
        <dbReference type="EMBL" id="MDE45483.1"/>
    </source>
</evidence>
<evidence type="ECO:0000256" key="10">
    <source>
        <dbReference type="ARBA" id="ARBA00048266"/>
    </source>
</evidence>
<evidence type="ECO:0000256" key="2">
    <source>
        <dbReference type="ARBA" id="ARBA00022630"/>
    </source>
</evidence>
<organism evidence="18">
    <name type="scientific">Aceria tosichella</name>
    <name type="common">wheat curl mite</name>
    <dbReference type="NCBI Taxonomy" id="561515"/>
    <lineage>
        <taxon>Eukaryota</taxon>
        <taxon>Metazoa</taxon>
        <taxon>Ecdysozoa</taxon>
        <taxon>Arthropoda</taxon>
        <taxon>Chelicerata</taxon>
        <taxon>Arachnida</taxon>
        <taxon>Acari</taxon>
        <taxon>Acariformes</taxon>
        <taxon>Trombidiformes</taxon>
        <taxon>Prostigmata</taxon>
        <taxon>Eupodina</taxon>
        <taxon>Eriophyoidea</taxon>
        <taxon>Eriophyidae</taxon>
        <taxon>Eriophyinae</taxon>
        <taxon>Aceriini</taxon>
        <taxon>Aceria</taxon>
    </lineage>
</organism>
<comment type="similarity">
    <text evidence="15">Belongs to the dus family. Dus3 subfamily.</text>
</comment>
<keyword evidence="14 15" id="KW-0863">Zinc-finger</keyword>
<comment type="function">
    <text evidence="9">Catalyzes the synthesis of dihydrouridine, a modified base, in various RNAs, such as tRNAs, mRNAs and some long non-coding RNAs (lncRNAs). Mainly modifies the uridine in position 47 (U47) in the D-loop of most cytoplasmic tRNAs. Also able to mediate the formation of dihydrouridine in some mRNAs, thereby regulating their translation.</text>
</comment>
<evidence type="ECO:0000256" key="3">
    <source>
        <dbReference type="ARBA" id="ARBA00022643"/>
    </source>
</evidence>
<evidence type="ECO:0000256" key="4">
    <source>
        <dbReference type="ARBA" id="ARBA00022664"/>
    </source>
</evidence>
<dbReference type="EC" id="1.3.1.-" evidence="15"/>
<dbReference type="GO" id="GO:0003723">
    <property type="term" value="F:RNA binding"/>
    <property type="evidence" value="ECO:0007669"/>
    <property type="project" value="TreeGrafter"/>
</dbReference>
<keyword evidence="5 15" id="KW-0819">tRNA processing</keyword>
<evidence type="ECO:0000256" key="5">
    <source>
        <dbReference type="ARBA" id="ARBA00022694"/>
    </source>
</evidence>
<protein>
    <recommendedName>
        <fullName evidence="15">tRNA-dihydrouridine(47) synthase [NAD(P)(+)]</fullName>
        <ecNumber evidence="15">1.3.1.-</ecNumber>
    </recommendedName>
    <alternativeName>
        <fullName evidence="15">tRNA-dihydrouridine synthase 3</fullName>
    </alternativeName>
</protein>
<comment type="catalytic activity">
    <reaction evidence="13">
        <text>5,6-dihydrouridine(47) in tRNA + NADP(+) = uridine(47) in tRNA + NADPH + H(+)</text>
        <dbReference type="Rhea" id="RHEA:53360"/>
        <dbReference type="Rhea" id="RHEA-COMP:13539"/>
        <dbReference type="Rhea" id="RHEA-COMP:13540"/>
        <dbReference type="ChEBI" id="CHEBI:15378"/>
        <dbReference type="ChEBI" id="CHEBI:57783"/>
        <dbReference type="ChEBI" id="CHEBI:58349"/>
        <dbReference type="ChEBI" id="CHEBI:65315"/>
        <dbReference type="ChEBI" id="CHEBI:74443"/>
        <dbReference type="EC" id="1.3.1.89"/>
    </reaction>
    <physiologicalReaction direction="right-to-left" evidence="13">
        <dbReference type="Rhea" id="RHEA:53362"/>
    </physiologicalReaction>
</comment>
<feature type="region of interest" description="Disordered" evidence="16">
    <location>
        <begin position="119"/>
        <end position="138"/>
    </location>
</feature>
<evidence type="ECO:0000256" key="15">
    <source>
        <dbReference type="RuleBase" id="RU291113"/>
    </source>
</evidence>
<dbReference type="InterPro" id="IPR013785">
    <property type="entry name" value="Aldolase_TIM"/>
</dbReference>
<dbReference type="PANTHER" id="PTHR45846">
    <property type="entry name" value="TRNA-DIHYDROURIDINE(47) SYNTHASE [NAD(P)(+)]-LIKE"/>
    <property type="match status" value="1"/>
</dbReference>
<dbReference type="GO" id="GO:0008270">
    <property type="term" value="F:zinc ion binding"/>
    <property type="evidence" value="ECO:0007669"/>
    <property type="project" value="UniProtKB-KW"/>
</dbReference>
<dbReference type="EMBL" id="GGYP01000712">
    <property type="protein sequence ID" value="MDE45483.1"/>
    <property type="molecule type" value="Transcribed_RNA"/>
</dbReference>
<feature type="compositionally biased region" description="Basic and acidic residues" evidence="16">
    <location>
        <begin position="67"/>
        <end position="98"/>
    </location>
</feature>
<comment type="catalytic activity">
    <reaction evidence="11">
        <text>a 5,6-dihydrouridine in mRNA + NAD(+) = a uridine in mRNA + NADH + H(+)</text>
        <dbReference type="Rhea" id="RHEA:69851"/>
        <dbReference type="Rhea" id="RHEA-COMP:14658"/>
        <dbReference type="Rhea" id="RHEA-COMP:17789"/>
        <dbReference type="ChEBI" id="CHEBI:15378"/>
        <dbReference type="ChEBI" id="CHEBI:57540"/>
        <dbReference type="ChEBI" id="CHEBI:57945"/>
        <dbReference type="ChEBI" id="CHEBI:65315"/>
        <dbReference type="ChEBI" id="CHEBI:74443"/>
    </reaction>
    <physiologicalReaction direction="right-to-left" evidence="11">
        <dbReference type="Rhea" id="RHEA:69853"/>
    </physiologicalReaction>
</comment>
<comment type="cofactor">
    <cofactor evidence="1 15">
        <name>FMN</name>
        <dbReference type="ChEBI" id="CHEBI:58210"/>
    </cofactor>
</comment>
<keyword evidence="6" id="KW-0521">NADP</keyword>
<dbReference type="GO" id="GO:0006397">
    <property type="term" value="P:mRNA processing"/>
    <property type="evidence" value="ECO:0007669"/>
    <property type="project" value="UniProtKB-KW"/>
</dbReference>
<dbReference type="CDD" id="cd02801">
    <property type="entry name" value="DUS_like_FMN"/>
    <property type="match status" value="1"/>
</dbReference>
<dbReference type="AlphaFoldDB" id="A0A6G1S6B1"/>
<name>A0A6G1S6B1_9ACAR</name>
<keyword evidence="8" id="KW-0520">NAD</keyword>
<keyword evidence="2 15" id="KW-0285">Flavoprotein</keyword>
<feature type="zinc finger region" description="C3H1-type" evidence="14">
    <location>
        <begin position="142"/>
        <end position="170"/>
    </location>
</feature>
<keyword evidence="4" id="KW-0507">mRNA processing</keyword>
<evidence type="ECO:0000256" key="7">
    <source>
        <dbReference type="ARBA" id="ARBA00023002"/>
    </source>
</evidence>
<dbReference type="PANTHER" id="PTHR45846:SF1">
    <property type="entry name" value="TRNA-DIHYDROURIDINE(47) SYNTHASE [NAD(P)(+)]-LIKE"/>
    <property type="match status" value="1"/>
</dbReference>
<evidence type="ECO:0000259" key="17">
    <source>
        <dbReference type="PROSITE" id="PS50103"/>
    </source>
</evidence>
<evidence type="ECO:0000256" key="6">
    <source>
        <dbReference type="ARBA" id="ARBA00022857"/>
    </source>
</evidence>
<evidence type="ECO:0000256" key="16">
    <source>
        <dbReference type="SAM" id="MobiDB-lite"/>
    </source>
</evidence>
<comment type="catalytic activity">
    <reaction evidence="10">
        <text>5,6-dihydrouridine(47) in tRNA + NAD(+) = uridine(47) in tRNA + NADH + H(+)</text>
        <dbReference type="Rhea" id="RHEA:53364"/>
        <dbReference type="Rhea" id="RHEA-COMP:13539"/>
        <dbReference type="Rhea" id="RHEA-COMP:13540"/>
        <dbReference type="ChEBI" id="CHEBI:15378"/>
        <dbReference type="ChEBI" id="CHEBI:57540"/>
        <dbReference type="ChEBI" id="CHEBI:57945"/>
        <dbReference type="ChEBI" id="CHEBI:65315"/>
        <dbReference type="ChEBI" id="CHEBI:74443"/>
        <dbReference type="EC" id="1.3.1.89"/>
    </reaction>
    <physiologicalReaction direction="right-to-left" evidence="10">
        <dbReference type="Rhea" id="RHEA:53366"/>
    </physiologicalReaction>
</comment>
<feature type="region of interest" description="Disordered" evidence="16">
    <location>
        <begin position="67"/>
        <end position="102"/>
    </location>
</feature>
<evidence type="ECO:0000256" key="11">
    <source>
        <dbReference type="ARBA" id="ARBA00048342"/>
    </source>
</evidence>
<dbReference type="Gene3D" id="3.20.20.70">
    <property type="entry name" value="Aldolase class I"/>
    <property type="match status" value="1"/>
</dbReference>
<keyword evidence="14 15" id="KW-0479">Metal-binding</keyword>
<dbReference type="GO" id="GO:0102265">
    <property type="term" value="F:tRNA-dihydrouridine47 synthase activity"/>
    <property type="evidence" value="ECO:0007669"/>
    <property type="project" value="UniProtKB-EC"/>
</dbReference>
<dbReference type="SUPFAM" id="SSF51395">
    <property type="entry name" value="FMN-linked oxidoreductases"/>
    <property type="match status" value="1"/>
</dbReference>
<keyword evidence="3 15" id="KW-0288">FMN</keyword>
<evidence type="ECO:0000256" key="12">
    <source>
        <dbReference type="ARBA" id="ARBA00049447"/>
    </source>
</evidence>
<gene>
    <name evidence="18" type="primary">dus3l</name>
    <name evidence="18" type="ORF">g.14580</name>
</gene>
<evidence type="ECO:0000256" key="1">
    <source>
        <dbReference type="ARBA" id="ARBA00001917"/>
    </source>
</evidence>